<dbReference type="EMBL" id="CP036275">
    <property type="protein sequence ID" value="QDU40129.1"/>
    <property type="molecule type" value="Genomic_DNA"/>
</dbReference>
<accession>A0A517ZCE8</accession>
<dbReference type="GO" id="GO:0046872">
    <property type="term" value="F:metal ion binding"/>
    <property type="evidence" value="ECO:0007669"/>
    <property type="project" value="InterPro"/>
</dbReference>
<dbReference type="Proteomes" id="UP000320496">
    <property type="component" value="Chromosome"/>
</dbReference>
<dbReference type="PROSITE" id="PS50975">
    <property type="entry name" value="ATP_GRASP"/>
    <property type="match status" value="1"/>
</dbReference>
<keyword evidence="1" id="KW-0436">Ligase</keyword>
<evidence type="ECO:0000256" key="4">
    <source>
        <dbReference type="PROSITE-ProRule" id="PRU00409"/>
    </source>
</evidence>
<gene>
    <name evidence="6" type="ORF">Mal4_44840</name>
</gene>
<keyword evidence="3 4" id="KW-0067">ATP-binding</keyword>
<evidence type="ECO:0000256" key="3">
    <source>
        <dbReference type="ARBA" id="ARBA00022840"/>
    </source>
</evidence>
<dbReference type="InterPro" id="IPR013815">
    <property type="entry name" value="ATP_grasp_subdomain_1"/>
</dbReference>
<dbReference type="AlphaFoldDB" id="A0A517ZCE8"/>
<dbReference type="KEGG" id="mri:Mal4_44840"/>
<evidence type="ECO:0000256" key="2">
    <source>
        <dbReference type="ARBA" id="ARBA00022741"/>
    </source>
</evidence>
<feature type="domain" description="ATP-grasp" evidence="5">
    <location>
        <begin position="159"/>
        <end position="347"/>
    </location>
</feature>
<evidence type="ECO:0000259" key="5">
    <source>
        <dbReference type="PROSITE" id="PS50975"/>
    </source>
</evidence>
<dbReference type="RefSeq" id="WP_197443683.1">
    <property type="nucleotide sequence ID" value="NZ_CP036275.1"/>
</dbReference>
<evidence type="ECO:0000256" key="1">
    <source>
        <dbReference type="ARBA" id="ARBA00022598"/>
    </source>
</evidence>
<dbReference type="GO" id="GO:0005524">
    <property type="term" value="F:ATP binding"/>
    <property type="evidence" value="ECO:0007669"/>
    <property type="project" value="UniProtKB-UniRule"/>
</dbReference>
<reference evidence="6 7" key="1">
    <citation type="submission" date="2019-02" db="EMBL/GenBank/DDBJ databases">
        <title>Deep-cultivation of Planctomycetes and their phenomic and genomic characterization uncovers novel biology.</title>
        <authorList>
            <person name="Wiegand S."/>
            <person name="Jogler M."/>
            <person name="Boedeker C."/>
            <person name="Pinto D."/>
            <person name="Vollmers J."/>
            <person name="Rivas-Marin E."/>
            <person name="Kohn T."/>
            <person name="Peeters S.H."/>
            <person name="Heuer A."/>
            <person name="Rast P."/>
            <person name="Oberbeckmann S."/>
            <person name="Bunk B."/>
            <person name="Jeske O."/>
            <person name="Meyerdierks A."/>
            <person name="Storesund J.E."/>
            <person name="Kallscheuer N."/>
            <person name="Luecker S."/>
            <person name="Lage O.M."/>
            <person name="Pohl T."/>
            <person name="Merkel B.J."/>
            <person name="Hornburger P."/>
            <person name="Mueller R.-W."/>
            <person name="Bruemmer F."/>
            <person name="Labrenz M."/>
            <person name="Spormann A.M."/>
            <person name="Op den Camp H."/>
            <person name="Overmann J."/>
            <person name="Amann R."/>
            <person name="Jetten M.S.M."/>
            <person name="Mascher T."/>
            <person name="Medema M.H."/>
            <person name="Devos D.P."/>
            <person name="Kaster A.-K."/>
            <person name="Ovreas L."/>
            <person name="Rohde M."/>
            <person name="Galperin M.Y."/>
            <person name="Jogler C."/>
        </authorList>
    </citation>
    <scope>NUCLEOTIDE SEQUENCE [LARGE SCALE GENOMIC DNA]</scope>
    <source>
        <strain evidence="6 7">Mal4</strain>
    </source>
</reference>
<dbReference type="Gene3D" id="3.30.1490.20">
    <property type="entry name" value="ATP-grasp fold, A domain"/>
    <property type="match status" value="1"/>
</dbReference>
<evidence type="ECO:0000313" key="7">
    <source>
        <dbReference type="Proteomes" id="UP000320496"/>
    </source>
</evidence>
<dbReference type="PANTHER" id="PTHR43585:SF2">
    <property type="entry name" value="ATP-GRASP ENZYME FSQD"/>
    <property type="match status" value="1"/>
</dbReference>
<dbReference type="InterPro" id="IPR011761">
    <property type="entry name" value="ATP-grasp"/>
</dbReference>
<sequence>MISAGTGMETTTLVDRADCVSVPGHAASSGSVASQCLSPRRGEVLLLGDDTRTMLPVIRSLGRKGVAVDAAWVSDRSPIRSSRYLRTVHELPRLDEGPECWVPALEALVHCSSYELVIPVTEPALFALQEQRHRLETGVRLGMIDSDVFIATSDKGMMQRIAERAGIPTPRSWSVDSMAQLDAALAQQNGPVVVKPTCSIAIDDSPLKHFVQIFDDRSECRFAARTMLDRFESIVLQEYVAGRGCGVEFLARNGEMLVTFQHRRLHETSGHGSTYREGQVPSPELANATQRLLRAVNYTGVGMCEFRVDDETGRWVFVELNPRFWGSLPLAAASGVDFPWYLYQLLTEGRTDFDCQPRSGLRSRNLSADLRWMWRALIRRGTGASAVHEQTCGWRLNEVSGGRLLCDAMRLLLWRDSIDSFARDDWRPFVRELLRLCQRRLPAIAQRTR</sequence>
<name>A0A517ZCE8_9PLAN</name>
<proteinExistence type="predicted"/>
<dbReference type="InterPro" id="IPR052032">
    <property type="entry name" value="ATP-dep_AA_Ligase"/>
</dbReference>
<keyword evidence="7" id="KW-1185">Reference proteome</keyword>
<evidence type="ECO:0000313" key="6">
    <source>
        <dbReference type="EMBL" id="QDU40129.1"/>
    </source>
</evidence>
<dbReference type="Pfam" id="PF15632">
    <property type="entry name" value="ATPgrasp_Ter"/>
    <property type="match status" value="1"/>
</dbReference>
<keyword evidence="2 4" id="KW-0547">Nucleotide-binding</keyword>
<protein>
    <submittedName>
        <fullName evidence="6">Carbamoyl phosphate synthase-like protein</fullName>
    </submittedName>
</protein>
<dbReference type="GO" id="GO:0016874">
    <property type="term" value="F:ligase activity"/>
    <property type="evidence" value="ECO:0007669"/>
    <property type="project" value="UniProtKB-KW"/>
</dbReference>
<dbReference type="PANTHER" id="PTHR43585">
    <property type="entry name" value="FUMIPYRROLE BIOSYNTHESIS PROTEIN C"/>
    <property type="match status" value="1"/>
</dbReference>
<organism evidence="6 7">
    <name type="scientific">Maioricimonas rarisocia</name>
    <dbReference type="NCBI Taxonomy" id="2528026"/>
    <lineage>
        <taxon>Bacteria</taxon>
        <taxon>Pseudomonadati</taxon>
        <taxon>Planctomycetota</taxon>
        <taxon>Planctomycetia</taxon>
        <taxon>Planctomycetales</taxon>
        <taxon>Planctomycetaceae</taxon>
        <taxon>Maioricimonas</taxon>
    </lineage>
</organism>
<dbReference type="SUPFAM" id="SSF56059">
    <property type="entry name" value="Glutathione synthetase ATP-binding domain-like"/>
    <property type="match status" value="1"/>
</dbReference>
<dbReference type="Gene3D" id="3.30.470.20">
    <property type="entry name" value="ATP-grasp fold, B domain"/>
    <property type="match status" value="1"/>
</dbReference>